<name>A0A9Q0UKG2_SALPP</name>
<reference evidence="1" key="2">
    <citation type="journal article" date="2023" name="Int. J. Mol. Sci.">
        <title>De Novo Assembly and Annotation of 11 Diverse Shrub Willow (Salix) Genomes Reveals Novel Gene Organization in Sex-Linked Regions.</title>
        <authorList>
            <person name="Hyden B."/>
            <person name="Feng K."/>
            <person name="Yates T.B."/>
            <person name="Jawdy S."/>
            <person name="Cereghino C."/>
            <person name="Smart L.B."/>
            <person name="Muchero W."/>
        </authorList>
    </citation>
    <scope>NUCLEOTIDE SEQUENCE</scope>
    <source>
        <tissue evidence="1">Shoot tip</tissue>
    </source>
</reference>
<organism evidence="1 2">
    <name type="scientific">Salix purpurea</name>
    <name type="common">Purple osier willow</name>
    <dbReference type="NCBI Taxonomy" id="77065"/>
    <lineage>
        <taxon>Eukaryota</taxon>
        <taxon>Viridiplantae</taxon>
        <taxon>Streptophyta</taxon>
        <taxon>Embryophyta</taxon>
        <taxon>Tracheophyta</taxon>
        <taxon>Spermatophyta</taxon>
        <taxon>Magnoliopsida</taxon>
        <taxon>eudicotyledons</taxon>
        <taxon>Gunneridae</taxon>
        <taxon>Pentapetalae</taxon>
        <taxon>rosids</taxon>
        <taxon>fabids</taxon>
        <taxon>Malpighiales</taxon>
        <taxon>Salicaceae</taxon>
        <taxon>Saliceae</taxon>
        <taxon>Salix</taxon>
    </lineage>
</organism>
<reference evidence="1" key="1">
    <citation type="submission" date="2022-11" db="EMBL/GenBank/DDBJ databases">
        <authorList>
            <person name="Hyden B.L."/>
            <person name="Feng K."/>
            <person name="Yates T."/>
            <person name="Jawdy S."/>
            <person name="Smart L.B."/>
            <person name="Muchero W."/>
        </authorList>
    </citation>
    <scope>NUCLEOTIDE SEQUENCE</scope>
    <source>
        <tissue evidence="1">Shoot tip</tissue>
    </source>
</reference>
<gene>
    <name evidence="1" type="ORF">OIU79_002997</name>
</gene>
<keyword evidence="1" id="KW-0378">Hydrolase</keyword>
<dbReference type="GO" id="GO:0016787">
    <property type="term" value="F:hydrolase activity"/>
    <property type="evidence" value="ECO:0007669"/>
    <property type="project" value="UniProtKB-KW"/>
</dbReference>
<dbReference type="EMBL" id="JAPFFK010000012">
    <property type="protein sequence ID" value="KAJ6731779.1"/>
    <property type="molecule type" value="Genomic_DNA"/>
</dbReference>
<sequence>MPSAASSAKFASITAMPHYLFRSSFSTRFHILLKIREQMTILLIYPMESACGNLPGKKYDPLWVKGGGHCNLETFPEYIKHLRKFINAMEKISVAKPTKQLTQDPSVEVKHNKCLRFGKR</sequence>
<evidence type="ECO:0000313" key="2">
    <source>
        <dbReference type="Proteomes" id="UP001151532"/>
    </source>
</evidence>
<keyword evidence="2" id="KW-1185">Reference proteome</keyword>
<evidence type="ECO:0000313" key="1">
    <source>
        <dbReference type="EMBL" id="KAJ6731779.1"/>
    </source>
</evidence>
<comment type="caution">
    <text evidence="1">The sequence shown here is derived from an EMBL/GenBank/DDBJ whole genome shotgun (WGS) entry which is preliminary data.</text>
</comment>
<dbReference type="Proteomes" id="UP001151532">
    <property type="component" value="Chromosome 18"/>
</dbReference>
<protein>
    <submittedName>
        <fullName evidence="1">ALPHA/BETA HYDROLASE DOMAIN-CONTAINING PROTEIN</fullName>
    </submittedName>
</protein>
<proteinExistence type="predicted"/>
<dbReference type="AlphaFoldDB" id="A0A9Q0UKG2"/>
<accession>A0A9Q0UKG2</accession>
<dbReference type="OrthoDB" id="446723at2759"/>